<reference evidence="3 4" key="1">
    <citation type="submission" date="2014-12" db="EMBL/GenBank/DDBJ databases">
        <title>Comparative genomics of the lactic acid bacteria isolated from the honey bee gut.</title>
        <authorList>
            <person name="Ellegaard K.M."/>
            <person name="Tamarit D."/>
            <person name="Javelind E."/>
            <person name="Olofsson T."/>
            <person name="Andersson S.G."/>
            <person name="Vasquez A."/>
        </authorList>
    </citation>
    <scope>NUCLEOTIDE SEQUENCE [LARGE SCALE GENOMIC DNA]</scope>
    <source>
        <strain evidence="3 4">Bin2</strain>
    </source>
</reference>
<evidence type="ECO:0000259" key="2">
    <source>
        <dbReference type="Pfam" id="PF13309"/>
    </source>
</evidence>
<dbReference type="Pfam" id="PF08348">
    <property type="entry name" value="PAS_6"/>
    <property type="match status" value="1"/>
</dbReference>
<evidence type="ECO:0000259" key="1">
    <source>
        <dbReference type="Pfam" id="PF08348"/>
    </source>
</evidence>
<gene>
    <name evidence="3" type="ORF">JF69_11650</name>
</gene>
<protein>
    <submittedName>
        <fullName evidence="3">YheO domain-containing protein</fullName>
    </submittedName>
</protein>
<dbReference type="InterPro" id="IPR039446">
    <property type="entry name" value="DauR-like"/>
</dbReference>
<sequence length="258" mass="27917">MSASKPVSSSLQLFVPLVDFLGKILGPKTEVVLQNVRDFSHSVVAIANGNLSGRTIGSPATDLVLRIWRNHEYDQHNYLTHYAGYTIQGHPVVSSTLFVRNSRGRVIGFLCINFDSSAFRQASKELRRASAYLDALGLADPAAVLNDDTAASEESDAETGTGQSTREVLSVNTDEVVTHNIAEFAAELGIPPARMNRQERLQLITRLDGSGVFLVKGSVDTVARALGISSPSVYRYLHTIRNAAANPDQSTPARPAQL</sequence>
<evidence type="ECO:0000313" key="4">
    <source>
        <dbReference type="Proteomes" id="UP000033648"/>
    </source>
</evidence>
<accession>A0A0F4KTW4</accession>
<dbReference type="PANTHER" id="PTHR35568:SF1">
    <property type="entry name" value="TRANSCRIPTIONAL REGULATOR DAUR"/>
    <property type="match status" value="1"/>
</dbReference>
<dbReference type="Proteomes" id="UP000033648">
    <property type="component" value="Unassembled WGS sequence"/>
</dbReference>
<dbReference type="InterPro" id="IPR039445">
    <property type="entry name" value="DauR-like_HTH"/>
</dbReference>
<feature type="domain" description="Transcriptional regulator DauR-like HTH" evidence="2">
    <location>
        <begin position="179"/>
        <end position="237"/>
    </location>
</feature>
<evidence type="ECO:0000313" key="3">
    <source>
        <dbReference type="EMBL" id="KJY49855.1"/>
    </source>
</evidence>
<proteinExistence type="predicted"/>
<organism evidence="3 4">
    <name type="scientific">Bifidobacterium asteroides</name>
    <dbReference type="NCBI Taxonomy" id="1684"/>
    <lineage>
        <taxon>Bacteria</taxon>
        <taxon>Bacillati</taxon>
        <taxon>Actinomycetota</taxon>
        <taxon>Actinomycetes</taxon>
        <taxon>Bifidobacteriales</taxon>
        <taxon>Bifidobacteriaceae</taxon>
        <taxon>Bifidobacterium</taxon>
    </lineage>
</organism>
<dbReference type="EMBL" id="JWME01000011">
    <property type="protein sequence ID" value="KJY49855.1"/>
    <property type="molecule type" value="Genomic_DNA"/>
</dbReference>
<feature type="domain" description="YheO-like" evidence="1">
    <location>
        <begin position="11"/>
        <end position="123"/>
    </location>
</feature>
<dbReference type="AlphaFoldDB" id="A0A0F4KTW4"/>
<dbReference type="PATRIC" id="fig|1684.4.peg.1257"/>
<name>A0A0F4KTW4_9BIFI</name>
<dbReference type="Pfam" id="PF13309">
    <property type="entry name" value="HTH_22"/>
    <property type="match status" value="1"/>
</dbReference>
<dbReference type="PANTHER" id="PTHR35568">
    <property type="entry name" value="TRANSCRIPTIONAL REGULATOR DAUR"/>
    <property type="match status" value="1"/>
</dbReference>
<comment type="caution">
    <text evidence="3">The sequence shown here is derived from an EMBL/GenBank/DDBJ whole genome shotgun (WGS) entry which is preliminary data.</text>
</comment>
<dbReference type="InterPro" id="IPR013559">
    <property type="entry name" value="YheO"/>
</dbReference>